<reference evidence="2" key="1">
    <citation type="journal article" date="2015" name="Genome Announc.">
        <title>Draft Genome Sequence of Anaerolineae Strain TC1, a Novel Isolate from a Methanogenic Wastewater Treatment System.</title>
        <authorList>
            <person name="Matsuura N."/>
            <person name="Tourlousse D.M."/>
            <person name="Sun L."/>
            <person name="Toyonaga M."/>
            <person name="Kuroda K."/>
            <person name="Ohashi A."/>
            <person name="Cruz R."/>
            <person name="Yamaguchi T."/>
            <person name="Sekiguchi Y."/>
        </authorList>
    </citation>
    <scope>NUCLEOTIDE SEQUENCE [LARGE SCALE GENOMIC DNA]</scope>
    <source>
        <strain evidence="2">TC1</strain>
    </source>
</reference>
<feature type="chain" id="PRO_5005513891" evidence="1">
    <location>
        <begin position="26"/>
        <end position="501"/>
    </location>
</feature>
<gene>
    <name evidence="2" type="ORF">ATC1_12551</name>
</gene>
<keyword evidence="3" id="KW-1185">Reference proteome</keyword>
<dbReference type="RefSeq" id="WP_062278907.1">
    <property type="nucleotide sequence ID" value="NZ_DF968180.1"/>
</dbReference>
<organism evidence="2">
    <name type="scientific">Flexilinea flocculi</name>
    <dbReference type="NCBI Taxonomy" id="1678840"/>
    <lineage>
        <taxon>Bacteria</taxon>
        <taxon>Bacillati</taxon>
        <taxon>Chloroflexota</taxon>
        <taxon>Anaerolineae</taxon>
        <taxon>Anaerolineales</taxon>
        <taxon>Anaerolineaceae</taxon>
        <taxon>Flexilinea</taxon>
    </lineage>
</organism>
<dbReference type="OrthoDB" id="9820716at2"/>
<dbReference type="Proteomes" id="UP000053370">
    <property type="component" value="Unassembled WGS sequence"/>
</dbReference>
<name>A0A0K8PBJ3_9CHLR</name>
<evidence type="ECO:0000313" key="3">
    <source>
        <dbReference type="Proteomes" id="UP000053370"/>
    </source>
</evidence>
<sequence>MKKQTLSILLALVLLLSISIFPVFAQDWDEEDVSSYFGSIEDWDSESYSLAGVDSEDFVFEDYDSKSVESFDVTPEATYEAKSLINDTLATATATYVPCGDGKLKITIHLEQLTPITGTPYVTYIRSVEVSNVLGDPNIATASYKLQDCHSQFGDRCEKVYFDSDGTATLTGYVKVPMVLDGTVNPTFTVNIVQSESKWAAPDDVAGFDIAGTSTVDTHAPDMCQIGVISNTLNGYYQRCNGKAEFRVDITIPADVDFIVPSDVTIGSKTYSDYICRYTRYGNAGYPMGGDYCEPGHRMNVRENDKIRFEILIDKLTNPISETDSDDNLMAYWRLGGNSVMLTGELISRRGPRELCDAKIVPLSPFEPLFGDDDAIEPSGWYNTYDKAVAGLYQKCGRFGVFQIRLRNDGAKMGYVNLPGAVAINGGTPISFFWLSNIEPEHNRIPLIPGGEVTLKGHVYITSIGSQMNSDGPANIAVNFSDLGLYMTGNLFSDHVNWRCH</sequence>
<dbReference type="AlphaFoldDB" id="A0A0K8PBJ3"/>
<proteinExistence type="predicted"/>
<evidence type="ECO:0000256" key="1">
    <source>
        <dbReference type="SAM" id="SignalP"/>
    </source>
</evidence>
<dbReference type="EMBL" id="DF968180">
    <property type="protein sequence ID" value="GAP40011.1"/>
    <property type="molecule type" value="Genomic_DNA"/>
</dbReference>
<accession>A0A0K8PBJ3</accession>
<protein>
    <submittedName>
        <fullName evidence="2">Uncharacterized protein</fullName>
    </submittedName>
</protein>
<feature type="signal peptide" evidence="1">
    <location>
        <begin position="1"/>
        <end position="25"/>
    </location>
</feature>
<evidence type="ECO:0000313" key="2">
    <source>
        <dbReference type="EMBL" id="GAP40011.1"/>
    </source>
</evidence>
<keyword evidence="1" id="KW-0732">Signal</keyword>